<keyword evidence="5 8" id="KW-0573">Peptidoglycan synthesis</keyword>
<evidence type="ECO:0000256" key="2">
    <source>
        <dbReference type="ARBA" id="ARBA00022475"/>
    </source>
</evidence>
<dbReference type="PIRSF" id="PIRSF002869">
    <property type="entry name" value="MviN"/>
    <property type="match status" value="1"/>
</dbReference>
<reference evidence="10 11" key="2">
    <citation type="journal article" date="2011" name="J. Bacteriol.">
        <title>Genome Sequence of Kosmotoga olearia Strain TBF 19.5.1, a Thermophilic Bacterium with a Wide Growth Temperature Range, Isolated from the Troll B Oil Platform in the North Sea.</title>
        <authorList>
            <person name="Swithers K.S."/>
            <person name="Dipippo J.L."/>
            <person name="Bruce D.C."/>
            <person name="Detter C."/>
            <person name="Tapia R."/>
            <person name="Han S."/>
            <person name="Goodwin L.A."/>
            <person name="Han J."/>
            <person name="Woyke T."/>
            <person name="Pitluck S."/>
            <person name="Pennacchio L."/>
            <person name="Nolan M."/>
            <person name="Mikhailova N."/>
            <person name="Land M.L."/>
            <person name="Nesbo C.L."/>
            <person name="Gogarten J.P."/>
            <person name="Noll K.M."/>
        </authorList>
    </citation>
    <scope>NUCLEOTIDE SEQUENCE [LARGE SCALE GENOMIC DNA]</scope>
    <source>
        <strain evidence="11">ATCC BAA-1733 / DSM 21960 / TBF 19.5.1</strain>
    </source>
</reference>
<keyword evidence="4 8" id="KW-0133">Cell shape</keyword>
<feature type="transmembrane region" description="Helical" evidence="8">
    <location>
        <begin position="349"/>
        <end position="366"/>
    </location>
</feature>
<protein>
    <recommendedName>
        <fullName evidence="8">Probable lipid II flippase MurJ</fullName>
    </recommendedName>
</protein>
<dbReference type="PRINTS" id="PR01806">
    <property type="entry name" value="VIRFACTRMVIN"/>
</dbReference>
<sequence length="504" mass="55040">MNQSIIKGTLAFALATMISRITGLLRDAFFAGYFGTSSQYDAYLVAILIPFFLRKIFAEGALSMVFVPLFAEKKKKSLVEAFKFASTILILVVSITGAISLIGIFFSEPISVTFAGGFEPEVIELTAKLMKITFPFVLLISTWSVFYGILNSLNFYFIAALSPAFINISTITGIVLSRYLNPPILGPTIGFIIGGVAQLTVLIIASSKRGFRFTLTFDKESAREFSLMFLIAMISPAITQLNSLVDTRVATELGSGAVSSLQYAMRLYQLPLGMFAVAVATVSLAELSKFAGDNEREDFKKILWEAFGTLMFFVIPATIGLMILSKEIVALLFQRGKFTFEDTLNTSRILRAYAVGMPFYGIFGIFSRAHYARKNPRFPSIVAMIMAGTNILLDIILGLTIGPVGIAWATTIAGILGAMIVSFGIFKKIGYESGYIRETLKIAICTSGMVFVLVLLKALLPFSTLSSLIEIVAGTAIFMLLAKLLGVKELEGFMKFLIGRKTRG</sequence>
<comment type="similarity">
    <text evidence="8 9">Belongs to the MurJ/MviN family.</text>
</comment>
<keyword evidence="11" id="KW-1185">Reference proteome</keyword>
<proteinExistence type="inferred from homology"/>
<dbReference type="OrthoDB" id="9804143at2"/>
<dbReference type="Pfam" id="PF03023">
    <property type="entry name" value="MurJ"/>
    <property type="match status" value="1"/>
</dbReference>
<feature type="transmembrane region" description="Helical" evidence="8">
    <location>
        <begin position="306"/>
        <end position="329"/>
    </location>
</feature>
<comment type="function">
    <text evidence="8 9">Involved in peptidoglycan biosynthesis. Transports lipid-linked peptidoglycan precursors from the inner to the outer leaflet of the cytoplasmic membrane.</text>
</comment>
<evidence type="ECO:0000256" key="1">
    <source>
        <dbReference type="ARBA" id="ARBA00004651"/>
    </source>
</evidence>
<feature type="transmembrane region" description="Helical" evidence="8">
    <location>
        <begin position="157"/>
        <end position="178"/>
    </location>
</feature>
<dbReference type="PANTHER" id="PTHR47019:SF1">
    <property type="entry name" value="LIPID II FLIPPASE MURJ"/>
    <property type="match status" value="1"/>
</dbReference>
<evidence type="ECO:0000256" key="4">
    <source>
        <dbReference type="ARBA" id="ARBA00022960"/>
    </source>
</evidence>
<accession>C5CH86</accession>
<dbReference type="RefSeq" id="WP_015869332.1">
    <property type="nucleotide sequence ID" value="NC_012785.1"/>
</dbReference>
<feature type="transmembrane region" description="Helical" evidence="8">
    <location>
        <begin position="82"/>
        <end position="106"/>
    </location>
</feature>
<evidence type="ECO:0000256" key="3">
    <source>
        <dbReference type="ARBA" id="ARBA00022692"/>
    </source>
</evidence>
<dbReference type="AlphaFoldDB" id="C5CH86"/>
<dbReference type="GO" id="GO:0015648">
    <property type="term" value="F:lipid-linked peptidoglycan transporter activity"/>
    <property type="evidence" value="ECO:0007669"/>
    <property type="project" value="UniProtKB-UniRule"/>
</dbReference>
<comment type="subcellular location">
    <subcellularLocation>
        <location evidence="8">Cell inner membrane</location>
        <topology evidence="8">Multi-pass membrane protein</topology>
    </subcellularLocation>
    <subcellularLocation>
        <location evidence="1">Cell membrane</location>
        <topology evidence="1">Multi-pass membrane protein</topology>
    </subcellularLocation>
</comment>
<dbReference type="NCBIfam" id="TIGR01695">
    <property type="entry name" value="murJ_mviN"/>
    <property type="match status" value="1"/>
</dbReference>
<dbReference type="STRING" id="521045.Kole_2011"/>
<evidence type="ECO:0000256" key="7">
    <source>
        <dbReference type="ARBA" id="ARBA00023136"/>
    </source>
</evidence>
<dbReference type="InterPro" id="IPR004268">
    <property type="entry name" value="MurJ"/>
</dbReference>
<comment type="pathway">
    <text evidence="8">Cell wall biogenesis; peptidoglycan biosynthesis.</text>
</comment>
<dbReference type="HOGENOM" id="CLU_006797_5_0_0"/>
<evidence type="ECO:0000256" key="5">
    <source>
        <dbReference type="ARBA" id="ARBA00022984"/>
    </source>
</evidence>
<dbReference type="InterPro" id="IPR051050">
    <property type="entry name" value="Lipid_II_flippase_MurJ/MviN"/>
</dbReference>
<dbReference type="GO" id="GO:0071555">
    <property type="term" value="P:cell wall organization"/>
    <property type="evidence" value="ECO:0007669"/>
    <property type="project" value="UniProtKB-UniRule"/>
</dbReference>
<dbReference type="UniPathway" id="UPA00219"/>
<organism evidence="10 11">
    <name type="scientific">Kosmotoga olearia (strain ATCC BAA-1733 / DSM 21960 / TBF 19.5.1)</name>
    <dbReference type="NCBI Taxonomy" id="521045"/>
    <lineage>
        <taxon>Bacteria</taxon>
        <taxon>Thermotogati</taxon>
        <taxon>Thermotogota</taxon>
        <taxon>Thermotogae</taxon>
        <taxon>Kosmotogales</taxon>
        <taxon>Kosmotogaceae</taxon>
        <taxon>Kosmotoga</taxon>
    </lineage>
</organism>
<feature type="transmembrane region" description="Helical" evidence="8">
    <location>
        <begin position="438"/>
        <end position="459"/>
    </location>
</feature>
<keyword evidence="3 8" id="KW-0812">Transmembrane</keyword>
<evidence type="ECO:0000256" key="6">
    <source>
        <dbReference type="ARBA" id="ARBA00022989"/>
    </source>
</evidence>
<name>C5CH86_KOSOT</name>
<dbReference type="GO" id="GO:0009252">
    <property type="term" value="P:peptidoglycan biosynthetic process"/>
    <property type="evidence" value="ECO:0007669"/>
    <property type="project" value="UniProtKB-UniRule"/>
</dbReference>
<keyword evidence="8 9" id="KW-0961">Cell wall biogenesis/degradation</keyword>
<evidence type="ECO:0000256" key="9">
    <source>
        <dbReference type="PIRNR" id="PIRNR002869"/>
    </source>
</evidence>
<dbReference type="PANTHER" id="PTHR47019">
    <property type="entry name" value="LIPID II FLIPPASE MURJ"/>
    <property type="match status" value="1"/>
</dbReference>
<feature type="transmembrane region" description="Helical" evidence="8">
    <location>
        <begin position="184"/>
        <end position="205"/>
    </location>
</feature>
<evidence type="ECO:0000313" key="10">
    <source>
        <dbReference type="EMBL" id="ACR80689.1"/>
    </source>
</evidence>
<keyword evidence="6 8" id="KW-1133">Transmembrane helix</keyword>
<feature type="transmembrane region" description="Helical" evidence="8">
    <location>
        <begin position="42"/>
        <end position="70"/>
    </location>
</feature>
<feature type="transmembrane region" description="Helical" evidence="8">
    <location>
        <begin position="405"/>
        <end position="426"/>
    </location>
</feature>
<dbReference type="KEGG" id="kol:Kole_2011"/>
<keyword evidence="8" id="KW-0997">Cell inner membrane</keyword>
<dbReference type="Proteomes" id="UP000002382">
    <property type="component" value="Chromosome"/>
</dbReference>
<feature type="transmembrane region" description="Helical" evidence="8">
    <location>
        <begin position="465"/>
        <end position="485"/>
    </location>
</feature>
<dbReference type="CDD" id="cd13123">
    <property type="entry name" value="MATE_MurJ_like"/>
    <property type="match status" value="1"/>
</dbReference>
<keyword evidence="7 8" id="KW-0472">Membrane</keyword>
<feature type="transmembrane region" description="Helical" evidence="8">
    <location>
        <begin position="225"/>
        <end position="245"/>
    </location>
</feature>
<keyword evidence="2 8" id="KW-1003">Cell membrane</keyword>
<reference evidence="10 11" key="1">
    <citation type="submission" date="2009-06" db="EMBL/GenBank/DDBJ databases">
        <title>Complete sequence of Thermotogales bacterium TBF 19.5.1.</title>
        <authorList>
            <consortium name="US DOE Joint Genome Institute"/>
            <person name="Lucas S."/>
            <person name="Copeland A."/>
            <person name="Lapidus A."/>
            <person name="Glavina del Rio T."/>
            <person name="Tice H."/>
            <person name="Bruce D."/>
            <person name="Goodwin L."/>
            <person name="Pitluck S."/>
            <person name="Chertkov O."/>
            <person name="Brettin T."/>
            <person name="Detter J.C."/>
            <person name="Han C."/>
            <person name="Schmutz J."/>
            <person name="Larimer F."/>
            <person name="Land M."/>
            <person name="Hauser L."/>
            <person name="Kyrpides N."/>
            <person name="Ovchinnikova G."/>
            <person name="Noll K."/>
        </authorList>
    </citation>
    <scope>NUCLEOTIDE SEQUENCE [LARGE SCALE GENOMIC DNA]</scope>
    <source>
        <strain evidence="11">ATCC BAA-1733 / DSM 21960 / TBF 19.5.1</strain>
    </source>
</reference>
<evidence type="ECO:0000313" key="11">
    <source>
        <dbReference type="Proteomes" id="UP000002382"/>
    </source>
</evidence>
<dbReference type="HAMAP" id="MF_02078">
    <property type="entry name" value="MurJ_MviN"/>
    <property type="match status" value="1"/>
</dbReference>
<dbReference type="GO" id="GO:0008360">
    <property type="term" value="P:regulation of cell shape"/>
    <property type="evidence" value="ECO:0007669"/>
    <property type="project" value="UniProtKB-UniRule"/>
</dbReference>
<feature type="transmembrane region" description="Helical" evidence="8">
    <location>
        <begin position="265"/>
        <end position="285"/>
    </location>
</feature>
<feature type="transmembrane region" description="Helical" evidence="8">
    <location>
        <begin position="132"/>
        <end position="150"/>
    </location>
</feature>
<dbReference type="eggNOG" id="COG0728">
    <property type="taxonomic scope" value="Bacteria"/>
</dbReference>
<dbReference type="GO" id="GO:0034204">
    <property type="term" value="P:lipid translocation"/>
    <property type="evidence" value="ECO:0007669"/>
    <property type="project" value="TreeGrafter"/>
</dbReference>
<dbReference type="GO" id="GO:0005886">
    <property type="term" value="C:plasma membrane"/>
    <property type="evidence" value="ECO:0007669"/>
    <property type="project" value="UniProtKB-SubCell"/>
</dbReference>
<evidence type="ECO:0000256" key="8">
    <source>
        <dbReference type="HAMAP-Rule" id="MF_02078"/>
    </source>
</evidence>
<keyword evidence="8 9" id="KW-0813">Transport</keyword>
<dbReference type="EMBL" id="CP001634">
    <property type="protein sequence ID" value="ACR80689.1"/>
    <property type="molecule type" value="Genomic_DNA"/>
</dbReference>
<feature type="transmembrane region" description="Helical" evidence="8">
    <location>
        <begin position="378"/>
        <end position="399"/>
    </location>
</feature>
<gene>
    <name evidence="8" type="primary">murJ</name>
    <name evidence="10" type="ordered locus">Kole_2011</name>
</gene>